<dbReference type="Pfam" id="PF14541">
    <property type="entry name" value="TAXi_C"/>
    <property type="match status" value="1"/>
</dbReference>
<evidence type="ECO:0008006" key="8">
    <source>
        <dbReference type="Google" id="ProtNLM"/>
    </source>
</evidence>
<dbReference type="GO" id="GO:0006508">
    <property type="term" value="P:proteolysis"/>
    <property type="evidence" value="ECO:0007669"/>
    <property type="project" value="UniProtKB-KW"/>
</dbReference>
<reference evidence="6" key="1">
    <citation type="journal article" date="2022" name="Plant J.">
        <title>Strategies of tolerance reflected in two North American maple genomes.</title>
        <authorList>
            <person name="McEvoy S.L."/>
            <person name="Sezen U.U."/>
            <person name="Trouern-Trend A."/>
            <person name="McMahon S.M."/>
            <person name="Schaberg P.G."/>
            <person name="Yang J."/>
            <person name="Wegrzyn J.L."/>
            <person name="Swenson N.G."/>
        </authorList>
    </citation>
    <scope>NUCLEOTIDE SEQUENCE</scope>
    <source>
        <strain evidence="6">NS2018</strain>
    </source>
</reference>
<dbReference type="PANTHER" id="PTHR47967">
    <property type="entry name" value="OS07G0603500 PROTEIN-RELATED"/>
    <property type="match status" value="1"/>
</dbReference>
<dbReference type="SUPFAM" id="SSF50630">
    <property type="entry name" value="Acid proteases"/>
    <property type="match status" value="1"/>
</dbReference>
<comment type="caution">
    <text evidence="6">The sequence shown here is derived from an EMBL/GenBank/DDBJ whole genome shotgun (WGS) entry which is preliminary data.</text>
</comment>
<evidence type="ECO:0000256" key="2">
    <source>
        <dbReference type="ARBA" id="ARBA00022670"/>
    </source>
</evidence>
<evidence type="ECO:0000313" key="7">
    <source>
        <dbReference type="Proteomes" id="UP001168877"/>
    </source>
</evidence>
<evidence type="ECO:0000313" key="6">
    <source>
        <dbReference type="EMBL" id="KAK0599671.1"/>
    </source>
</evidence>
<comment type="similarity">
    <text evidence="1">Belongs to the peptidase A1 family.</text>
</comment>
<dbReference type="InterPro" id="IPR021109">
    <property type="entry name" value="Peptidase_aspartic_dom_sf"/>
</dbReference>
<dbReference type="InterPro" id="IPR032799">
    <property type="entry name" value="TAXi_C"/>
</dbReference>
<sequence length="352" mass="40412">MSNDRHGWWPNLDAMPALHRLLQPRLCHFRSVNFLYLLKASLQSLLVLPSSRFKCVDEEYCTYDARYGRGRTKGIASLDSFVFKTMNGPNTIMSRIIFGCSNDNQNFLFAERGMISGILGLNLSLESLINQIFGQSFRCFSYCMAPLMEGLVRPLYLRFANDIPCPRGVIHRTPFATGPAIKYYMLNLLDISINYHRLNFPPGTFRKIPRGATNGFVIDVGASNTMIDQCTDGGNAYTVVMTTIMQHYDSFGLQKINTPTTRPRYQLCYCDRLGFHQHLTMTFNFQEADYFVERRFMYIHFDEGGFFCTTILPGNGVSILGAHHQQNMRIVYDCHVHELQFYPENCIHDQVS</sequence>
<evidence type="ECO:0000256" key="3">
    <source>
        <dbReference type="ARBA" id="ARBA00022801"/>
    </source>
</evidence>
<evidence type="ECO:0000256" key="1">
    <source>
        <dbReference type="ARBA" id="ARBA00007447"/>
    </source>
</evidence>
<dbReference type="InterPro" id="IPR051708">
    <property type="entry name" value="Plant_Aspart_Prot_A1"/>
</dbReference>
<feature type="domain" description="Xylanase inhibitor C-terminal" evidence="4">
    <location>
        <begin position="184"/>
        <end position="341"/>
    </location>
</feature>
<dbReference type="Proteomes" id="UP001168877">
    <property type="component" value="Unassembled WGS sequence"/>
</dbReference>
<evidence type="ECO:0000259" key="4">
    <source>
        <dbReference type="Pfam" id="PF14541"/>
    </source>
</evidence>
<name>A0AA39SK36_ACESA</name>
<dbReference type="PANTHER" id="PTHR47967:SF123">
    <property type="entry name" value="ASPARTIC PROTEINASE NEPENTHESIN-1-LIKE"/>
    <property type="match status" value="1"/>
</dbReference>
<proteinExistence type="inferred from homology"/>
<accession>A0AA39SK36</accession>
<keyword evidence="3" id="KW-0378">Hydrolase</keyword>
<gene>
    <name evidence="6" type="ORF">LWI29_007497</name>
</gene>
<protein>
    <recommendedName>
        <fullName evidence="8">Peptidase A1 domain-containing protein</fullName>
    </recommendedName>
</protein>
<feature type="domain" description="Xylanase inhibitor N-terminal" evidence="5">
    <location>
        <begin position="53"/>
        <end position="144"/>
    </location>
</feature>
<dbReference type="GO" id="GO:0008233">
    <property type="term" value="F:peptidase activity"/>
    <property type="evidence" value="ECO:0007669"/>
    <property type="project" value="UniProtKB-KW"/>
</dbReference>
<reference evidence="6" key="2">
    <citation type="submission" date="2023-06" db="EMBL/GenBank/DDBJ databases">
        <authorList>
            <person name="Swenson N.G."/>
            <person name="Wegrzyn J.L."/>
            <person name="Mcevoy S.L."/>
        </authorList>
    </citation>
    <scope>NUCLEOTIDE SEQUENCE</scope>
    <source>
        <strain evidence="6">NS2018</strain>
        <tissue evidence="6">Leaf</tissue>
    </source>
</reference>
<dbReference type="EMBL" id="JAUESC010000003">
    <property type="protein sequence ID" value="KAK0599671.1"/>
    <property type="molecule type" value="Genomic_DNA"/>
</dbReference>
<keyword evidence="2" id="KW-0645">Protease</keyword>
<dbReference type="AlphaFoldDB" id="A0AA39SK36"/>
<dbReference type="Pfam" id="PF14543">
    <property type="entry name" value="TAXi_N"/>
    <property type="match status" value="1"/>
</dbReference>
<organism evidence="6 7">
    <name type="scientific">Acer saccharum</name>
    <name type="common">Sugar maple</name>
    <dbReference type="NCBI Taxonomy" id="4024"/>
    <lineage>
        <taxon>Eukaryota</taxon>
        <taxon>Viridiplantae</taxon>
        <taxon>Streptophyta</taxon>
        <taxon>Embryophyta</taxon>
        <taxon>Tracheophyta</taxon>
        <taxon>Spermatophyta</taxon>
        <taxon>Magnoliopsida</taxon>
        <taxon>eudicotyledons</taxon>
        <taxon>Gunneridae</taxon>
        <taxon>Pentapetalae</taxon>
        <taxon>rosids</taxon>
        <taxon>malvids</taxon>
        <taxon>Sapindales</taxon>
        <taxon>Sapindaceae</taxon>
        <taxon>Hippocastanoideae</taxon>
        <taxon>Acereae</taxon>
        <taxon>Acer</taxon>
    </lineage>
</organism>
<keyword evidence="7" id="KW-1185">Reference proteome</keyword>
<dbReference type="GO" id="GO:0005576">
    <property type="term" value="C:extracellular region"/>
    <property type="evidence" value="ECO:0007669"/>
    <property type="project" value="TreeGrafter"/>
</dbReference>
<evidence type="ECO:0000259" key="5">
    <source>
        <dbReference type="Pfam" id="PF14543"/>
    </source>
</evidence>
<dbReference type="Gene3D" id="2.40.70.10">
    <property type="entry name" value="Acid Proteases"/>
    <property type="match status" value="2"/>
</dbReference>
<dbReference type="InterPro" id="IPR032861">
    <property type="entry name" value="TAXi_N"/>
</dbReference>